<dbReference type="Pfam" id="PF01507">
    <property type="entry name" value="PAPS_reduct"/>
    <property type="match status" value="1"/>
</dbReference>
<name>A0A351RCE8_9PROT</name>
<dbReference type="NCBIfam" id="TIGR00434">
    <property type="entry name" value="cysH"/>
    <property type="match status" value="1"/>
</dbReference>
<dbReference type="NCBIfam" id="TIGR02055">
    <property type="entry name" value="APS_reductase"/>
    <property type="match status" value="1"/>
</dbReference>
<dbReference type="GO" id="GO:0070814">
    <property type="term" value="P:hydrogen sulfide biosynthetic process"/>
    <property type="evidence" value="ECO:0007669"/>
    <property type="project" value="UniProtKB-UniRule"/>
</dbReference>
<dbReference type="EC" id="1.8.4.10" evidence="9 14"/>
<evidence type="ECO:0000256" key="13">
    <source>
        <dbReference type="ARBA" id="ARBA00048441"/>
    </source>
</evidence>
<evidence type="ECO:0000313" key="16">
    <source>
        <dbReference type="EMBL" id="HBA09719.1"/>
    </source>
</evidence>
<evidence type="ECO:0000256" key="7">
    <source>
        <dbReference type="ARBA" id="ARBA00024298"/>
    </source>
</evidence>
<organism evidence="16 17">
    <name type="scientific">Methylotenera mobilis</name>
    <dbReference type="NCBI Taxonomy" id="359408"/>
    <lineage>
        <taxon>Bacteria</taxon>
        <taxon>Pseudomonadati</taxon>
        <taxon>Pseudomonadota</taxon>
        <taxon>Betaproteobacteria</taxon>
        <taxon>Nitrosomonadales</taxon>
        <taxon>Methylophilaceae</taxon>
        <taxon>Methylotenera</taxon>
    </lineage>
</organism>
<dbReference type="AlphaFoldDB" id="A0A351RCE8"/>
<dbReference type="PIRSF" id="PIRSF000857">
    <property type="entry name" value="PAPS_reductase"/>
    <property type="match status" value="1"/>
</dbReference>
<dbReference type="GO" id="GO:0043866">
    <property type="term" value="F:adenylyl-sulfate reductase (thioredoxin) activity"/>
    <property type="evidence" value="ECO:0007669"/>
    <property type="project" value="UniProtKB-EC"/>
</dbReference>
<feature type="binding site" evidence="14">
    <location>
        <position position="225"/>
    </location>
    <ligand>
        <name>[4Fe-4S] cluster</name>
        <dbReference type="ChEBI" id="CHEBI:49883"/>
    </ligand>
</feature>
<keyword evidence="6 14" id="KW-0411">Iron-sulfur</keyword>
<keyword evidence="4 14" id="KW-0560">Oxidoreductase</keyword>
<comment type="pathway">
    <text evidence="8 14">Sulfur metabolism; hydrogen sulfide biosynthesis; sulfite from sulfate.</text>
</comment>
<evidence type="ECO:0000256" key="3">
    <source>
        <dbReference type="ARBA" id="ARBA00022723"/>
    </source>
</evidence>
<feature type="active site" description="Nucleophile; cysteine thiosulfonate intermediate" evidence="14">
    <location>
        <position position="253"/>
    </location>
</feature>
<evidence type="ECO:0000259" key="15">
    <source>
        <dbReference type="Pfam" id="PF01507"/>
    </source>
</evidence>
<evidence type="ECO:0000256" key="6">
    <source>
        <dbReference type="ARBA" id="ARBA00023014"/>
    </source>
</evidence>
<accession>A0A351RCE8</accession>
<dbReference type="GO" id="GO:0019344">
    <property type="term" value="P:cysteine biosynthetic process"/>
    <property type="evidence" value="ECO:0007669"/>
    <property type="project" value="InterPro"/>
</dbReference>
<comment type="caution">
    <text evidence="16">The sequence shown here is derived from an EMBL/GenBank/DDBJ whole genome shotgun (WGS) entry which is preliminary data.</text>
</comment>
<dbReference type="PANTHER" id="PTHR46482:SF9">
    <property type="entry name" value="5'-ADENYLYLSULFATE REDUCTASE 1, CHLOROPLASTIC"/>
    <property type="match status" value="1"/>
</dbReference>
<evidence type="ECO:0000313" key="17">
    <source>
        <dbReference type="Proteomes" id="UP000264313"/>
    </source>
</evidence>
<feature type="binding site" evidence="14">
    <location>
        <position position="143"/>
    </location>
    <ligand>
        <name>[4Fe-4S] cluster</name>
        <dbReference type="ChEBI" id="CHEBI:49883"/>
    </ligand>
</feature>
<comment type="subcellular location">
    <subcellularLocation>
        <location evidence="14">Cytoplasm</location>
    </subcellularLocation>
</comment>
<dbReference type="SUPFAM" id="SSF52402">
    <property type="entry name" value="Adenine nucleotide alpha hydrolases-like"/>
    <property type="match status" value="1"/>
</dbReference>
<dbReference type="PANTHER" id="PTHR46482">
    <property type="entry name" value="5'-ADENYLYLSULFATE REDUCTASE 3, CHLOROPLASTIC"/>
    <property type="match status" value="1"/>
</dbReference>
<protein>
    <recommendedName>
        <fullName evidence="10 14">Adenosine 5'-phosphosulfate reductase</fullName>
        <shortName evidence="14">APS reductase</shortName>
        <ecNumber evidence="9 14">1.8.4.10</ecNumber>
    </recommendedName>
    <alternativeName>
        <fullName evidence="12 14">5'-adenylylsulfate reductase</fullName>
    </alternativeName>
    <alternativeName>
        <fullName evidence="11 14">Thioredoxin-dependent 5'-adenylylsulfate reductase</fullName>
    </alternativeName>
</protein>
<evidence type="ECO:0000256" key="1">
    <source>
        <dbReference type="ARBA" id="ARBA00009732"/>
    </source>
</evidence>
<dbReference type="GO" id="GO:0046872">
    <property type="term" value="F:metal ion binding"/>
    <property type="evidence" value="ECO:0007669"/>
    <property type="project" value="UniProtKB-KW"/>
</dbReference>
<keyword evidence="5 14" id="KW-0408">Iron</keyword>
<keyword evidence="3 14" id="KW-0479">Metal-binding</keyword>
<feature type="binding site" evidence="14">
    <location>
        <position position="228"/>
    </location>
    <ligand>
        <name>[4Fe-4S] cluster</name>
        <dbReference type="ChEBI" id="CHEBI:49883"/>
    </ligand>
</feature>
<dbReference type="Proteomes" id="UP000264313">
    <property type="component" value="Unassembled WGS sequence"/>
</dbReference>
<evidence type="ECO:0000256" key="8">
    <source>
        <dbReference type="ARBA" id="ARBA00024327"/>
    </source>
</evidence>
<reference evidence="16 17" key="1">
    <citation type="journal article" date="2018" name="Nat. Biotechnol.">
        <title>A standardized bacterial taxonomy based on genome phylogeny substantially revises the tree of life.</title>
        <authorList>
            <person name="Parks D.H."/>
            <person name="Chuvochina M."/>
            <person name="Waite D.W."/>
            <person name="Rinke C."/>
            <person name="Skarshewski A."/>
            <person name="Chaumeil P.A."/>
            <person name="Hugenholtz P."/>
        </authorList>
    </citation>
    <scope>NUCLEOTIDE SEQUENCE [LARGE SCALE GENOMIC DNA]</scope>
    <source>
        <strain evidence="16">UBA9958</strain>
    </source>
</reference>
<sequence>MTTDVDLGQVVMLKPSANNPATKPTLTDELVASVNQKAAEVLTLLSNAAKEFGANEVTFANSFGAEDMVLTDIIQRQKIAIEIFSLDTGRLPVETYDLIAKTEQTYNTKLKIFFPQSDAVESYVRTNGINAFYESIDLRKACCFMRKVEPLQRALKGKKAWVTGMRAEQSTTRVNLPFREFDSGNQLEKFNPLSNWTEKEVWAYIRMFDVPYNKLHDQFYPSIGCAPCTRAIAMGEDVRAGRWWWEDPNSKECGLHVKK</sequence>
<evidence type="ECO:0000256" key="11">
    <source>
        <dbReference type="ARBA" id="ARBA00030894"/>
    </source>
</evidence>
<comment type="similarity">
    <text evidence="1 14">Belongs to the PAPS reductase family. CysH subfamily.</text>
</comment>
<evidence type="ECO:0000256" key="2">
    <source>
        <dbReference type="ARBA" id="ARBA00022490"/>
    </source>
</evidence>
<dbReference type="InterPro" id="IPR014729">
    <property type="entry name" value="Rossmann-like_a/b/a_fold"/>
</dbReference>
<feature type="domain" description="Phosphoadenosine phosphosulphate reductase" evidence="15">
    <location>
        <begin position="58"/>
        <end position="231"/>
    </location>
</feature>
<dbReference type="HAMAP" id="MF_00063">
    <property type="entry name" value="CysH"/>
    <property type="match status" value="1"/>
</dbReference>
<dbReference type="CDD" id="cd23945">
    <property type="entry name" value="PAPS_reductase"/>
    <property type="match status" value="1"/>
</dbReference>
<comment type="catalytic activity">
    <reaction evidence="13 14">
        <text>[thioredoxin]-disulfide + sulfite + AMP + 2 H(+) = adenosine 5'-phosphosulfate + [thioredoxin]-dithiol</text>
        <dbReference type="Rhea" id="RHEA:21976"/>
        <dbReference type="Rhea" id="RHEA-COMP:10698"/>
        <dbReference type="Rhea" id="RHEA-COMP:10700"/>
        <dbReference type="ChEBI" id="CHEBI:15378"/>
        <dbReference type="ChEBI" id="CHEBI:17359"/>
        <dbReference type="ChEBI" id="CHEBI:29950"/>
        <dbReference type="ChEBI" id="CHEBI:50058"/>
        <dbReference type="ChEBI" id="CHEBI:58243"/>
        <dbReference type="ChEBI" id="CHEBI:456215"/>
        <dbReference type="EC" id="1.8.4.10"/>
    </reaction>
</comment>
<feature type="binding site" evidence="14">
    <location>
        <position position="142"/>
    </location>
    <ligand>
        <name>[4Fe-4S] cluster</name>
        <dbReference type="ChEBI" id="CHEBI:49883"/>
    </ligand>
</feature>
<dbReference type="NCBIfam" id="NF002537">
    <property type="entry name" value="PRK02090.1"/>
    <property type="match status" value="1"/>
</dbReference>
<evidence type="ECO:0000256" key="10">
    <source>
        <dbReference type="ARBA" id="ARBA00029514"/>
    </source>
</evidence>
<dbReference type="InterPro" id="IPR004511">
    <property type="entry name" value="PAPS/APS_Rdtase"/>
</dbReference>
<evidence type="ECO:0000256" key="4">
    <source>
        <dbReference type="ARBA" id="ARBA00023002"/>
    </source>
</evidence>
<dbReference type="Gene3D" id="3.40.50.620">
    <property type="entry name" value="HUPs"/>
    <property type="match status" value="1"/>
</dbReference>
<evidence type="ECO:0000256" key="12">
    <source>
        <dbReference type="ARBA" id="ARBA00032041"/>
    </source>
</evidence>
<dbReference type="GO" id="GO:0019379">
    <property type="term" value="P:sulfate assimilation, phosphoadenylyl sulfate reduction by phosphoadenylyl-sulfate reductase (thioredoxin)"/>
    <property type="evidence" value="ECO:0007669"/>
    <property type="project" value="UniProtKB-UniRule"/>
</dbReference>
<dbReference type="STRING" id="1132855.GCA_000384255_01717"/>
<proteinExistence type="inferred from homology"/>
<evidence type="ECO:0000256" key="9">
    <source>
        <dbReference type="ARBA" id="ARBA00024386"/>
    </source>
</evidence>
<dbReference type="GO" id="GO:0051539">
    <property type="term" value="F:4 iron, 4 sulfur cluster binding"/>
    <property type="evidence" value="ECO:0007669"/>
    <property type="project" value="UniProtKB-UniRule"/>
</dbReference>
<dbReference type="InterPro" id="IPR011798">
    <property type="entry name" value="APS_reductase"/>
</dbReference>
<gene>
    <name evidence="14" type="primary">cysH</name>
    <name evidence="16" type="ORF">DCW48_09320</name>
</gene>
<evidence type="ECO:0000256" key="14">
    <source>
        <dbReference type="HAMAP-Rule" id="MF_00063"/>
    </source>
</evidence>
<dbReference type="InterPro" id="IPR002500">
    <property type="entry name" value="PAPS_reduct_dom"/>
</dbReference>
<dbReference type="GO" id="GO:0004604">
    <property type="term" value="F:phosphoadenylyl-sulfate reductase (thioredoxin) activity"/>
    <property type="evidence" value="ECO:0007669"/>
    <property type="project" value="UniProtKB-UniRule"/>
</dbReference>
<evidence type="ECO:0000256" key="5">
    <source>
        <dbReference type="ARBA" id="ARBA00023004"/>
    </source>
</evidence>
<dbReference type="EMBL" id="DNAA01000221">
    <property type="protein sequence ID" value="HBA09719.1"/>
    <property type="molecule type" value="Genomic_DNA"/>
</dbReference>
<comment type="function">
    <text evidence="7 14">Catalyzes the formation of sulfite from adenosine 5'-phosphosulfate (APS) using thioredoxin as an electron donor.</text>
</comment>
<dbReference type="GO" id="GO:0005737">
    <property type="term" value="C:cytoplasm"/>
    <property type="evidence" value="ECO:0007669"/>
    <property type="project" value="UniProtKB-SubCell"/>
</dbReference>
<comment type="cofactor">
    <cofactor evidence="14">
        <name>[4Fe-4S] cluster</name>
        <dbReference type="ChEBI" id="CHEBI:49883"/>
    </cofactor>
    <text evidence="14">Binds 1 [4Fe-4S] cluster per subunit.</text>
</comment>
<keyword evidence="2 14" id="KW-0963">Cytoplasm</keyword>